<evidence type="ECO:0000313" key="2">
    <source>
        <dbReference type="Proteomes" id="UP001295794"/>
    </source>
</evidence>
<gene>
    <name evidence="1" type="ORF">MYCIT1_LOCUS1025</name>
</gene>
<keyword evidence="2" id="KW-1185">Reference proteome</keyword>
<organism evidence="1 2">
    <name type="scientific">Mycena citricolor</name>
    <dbReference type="NCBI Taxonomy" id="2018698"/>
    <lineage>
        <taxon>Eukaryota</taxon>
        <taxon>Fungi</taxon>
        <taxon>Dikarya</taxon>
        <taxon>Basidiomycota</taxon>
        <taxon>Agaricomycotina</taxon>
        <taxon>Agaricomycetes</taxon>
        <taxon>Agaricomycetidae</taxon>
        <taxon>Agaricales</taxon>
        <taxon>Marasmiineae</taxon>
        <taxon>Mycenaceae</taxon>
        <taxon>Mycena</taxon>
    </lineage>
</organism>
<dbReference type="InterPro" id="IPR032675">
    <property type="entry name" value="LRR_dom_sf"/>
</dbReference>
<accession>A0AAD2GRR3</accession>
<comment type="caution">
    <text evidence="1">The sequence shown here is derived from an EMBL/GenBank/DDBJ whole genome shotgun (WGS) entry which is preliminary data.</text>
</comment>
<dbReference type="EMBL" id="CAVNYO010000014">
    <property type="protein sequence ID" value="CAK5262372.1"/>
    <property type="molecule type" value="Genomic_DNA"/>
</dbReference>
<evidence type="ECO:0000313" key="1">
    <source>
        <dbReference type="EMBL" id="CAK5262372.1"/>
    </source>
</evidence>
<reference evidence="1" key="1">
    <citation type="submission" date="2023-11" db="EMBL/GenBank/DDBJ databases">
        <authorList>
            <person name="De Vega J J."/>
            <person name="De Vega J J."/>
        </authorList>
    </citation>
    <scope>NUCLEOTIDE SEQUENCE</scope>
</reference>
<dbReference type="Proteomes" id="UP001295794">
    <property type="component" value="Unassembled WGS sequence"/>
</dbReference>
<dbReference type="Gene3D" id="3.80.10.10">
    <property type="entry name" value="Ribonuclease Inhibitor"/>
    <property type="match status" value="1"/>
</dbReference>
<protein>
    <recommendedName>
        <fullName evidence="3">F-box domain-containing protein</fullName>
    </recommendedName>
</protein>
<proteinExistence type="predicted"/>
<dbReference type="AlphaFoldDB" id="A0AAD2GRR3"/>
<dbReference type="SUPFAM" id="SSF52047">
    <property type="entry name" value="RNI-like"/>
    <property type="match status" value="1"/>
</dbReference>
<name>A0AAD2GRR3_9AGAR</name>
<sequence>MASTQVSLTDLPPEILLLIGEMVDGNAVILQFMLTSKMLYDLLLPRLYRAMSLQTNKACNGAMNVFLKYPDRCQHILMLALYPNSIPGAWPRKTLPAVLSERWLALRITCLFALRLVNLRSFVWDGEDYPADELWIVLKGMCPQLTSVSCTTRQREIPAGCSLFNFDNLTEFGMHVSIGGPVTIGIGRGPLPQELLDMLILRCPNLVALTLRLFESAHTLTELDRVMRSYFPELRSVCMEIFVCRSDPLRCQPLSAALSTFLSTHPNLSHVSILPYILQADATANLLSDREWPSIVDSTAPLPNLWSFVGVWELFSQFHHAANRLQALNLTGAPVVESTAEKVYLRLQALPELKSLDIRLSSPALFEGIVVACPRLVHLRVIISSTFGQQKTAKSIVRAVQQLPRLRSFALLKKPRTLVEQSMLRFALVLLARNVGIEELNLGWLDWKLGIRIKDGMYTVTRDENGQRHLDVRERGIGLWNHGSFDRRFRMKLEQKLPRVYKNRRIVHLTL</sequence>
<evidence type="ECO:0008006" key="3">
    <source>
        <dbReference type="Google" id="ProtNLM"/>
    </source>
</evidence>